<evidence type="ECO:0000256" key="4">
    <source>
        <dbReference type="ARBA" id="ARBA00015140"/>
    </source>
</evidence>
<proteinExistence type="inferred from homology"/>
<dbReference type="RefSeq" id="XP_064765998.1">
    <property type="nucleotide sequence ID" value="XM_064913599.1"/>
</dbReference>
<evidence type="ECO:0000259" key="9">
    <source>
        <dbReference type="Pfam" id="PF22466"/>
    </source>
</evidence>
<feature type="domain" description="DNA replication complex GINS protein PSF3 N-terminal" evidence="9">
    <location>
        <begin position="6"/>
        <end position="60"/>
    </location>
</feature>
<keyword evidence="11" id="KW-1185">Reference proteome</keyword>
<gene>
    <name evidence="10" type="ORF">BZA70DRAFT_284394</name>
</gene>
<evidence type="ECO:0000256" key="2">
    <source>
        <dbReference type="ARBA" id="ARBA00006343"/>
    </source>
</evidence>
<dbReference type="InterPro" id="IPR036224">
    <property type="entry name" value="GINS_bundle-like_dom_sf"/>
</dbReference>
<evidence type="ECO:0000313" key="10">
    <source>
        <dbReference type="EMBL" id="KAK7202965.1"/>
    </source>
</evidence>
<keyword evidence="6 7" id="KW-0539">Nucleus</keyword>
<protein>
    <recommendedName>
        <fullName evidence="4 7">DNA replication complex GINS protein PSF3</fullName>
    </recommendedName>
</protein>
<feature type="domain" description="GINS subunit" evidence="8">
    <location>
        <begin position="80"/>
        <end position="179"/>
    </location>
</feature>
<dbReference type="InterPro" id="IPR010492">
    <property type="entry name" value="GINS_Psf3"/>
</dbReference>
<dbReference type="PANTHER" id="PTHR22768">
    <property type="entry name" value="DNA REPLICATION COMPLEX GINS PROTEIN PSF3"/>
    <property type="match status" value="1"/>
</dbReference>
<dbReference type="CDD" id="cd11713">
    <property type="entry name" value="GINS_A_psf3"/>
    <property type="match status" value="1"/>
</dbReference>
<dbReference type="InterPro" id="IPR038437">
    <property type="entry name" value="GINS_Psf3_sf"/>
</dbReference>
<evidence type="ECO:0000256" key="6">
    <source>
        <dbReference type="ARBA" id="ARBA00023242"/>
    </source>
</evidence>
<evidence type="ECO:0000259" key="8">
    <source>
        <dbReference type="Pfam" id="PF05916"/>
    </source>
</evidence>
<dbReference type="InterPro" id="IPR055221">
    <property type="entry name" value="PSF3_N"/>
</dbReference>
<sequence>MPSRYYDIDDFIADGQKIPCIFQTAVPEMGYLEHGRSESTDIRHGARLELPLWLAEPLAMGVSDEFPNGLVMVSTPAPFTSKIINALKANAVNVDLRSLTMYFFRLAQRWLELTGDHTLLAQISAAFKERAVVVNDYAYNTRSTSLMTDSSEFMGKLDDTEVKLYKAAHVASRQFKKWVSIKK</sequence>
<evidence type="ECO:0000256" key="3">
    <source>
        <dbReference type="ARBA" id="ARBA00011352"/>
    </source>
</evidence>
<evidence type="ECO:0000256" key="7">
    <source>
        <dbReference type="RuleBase" id="RU367161"/>
    </source>
</evidence>
<evidence type="ECO:0000313" key="11">
    <source>
        <dbReference type="Proteomes" id="UP001498771"/>
    </source>
</evidence>
<reference evidence="10 11" key="1">
    <citation type="submission" date="2024-03" db="EMBL/GenBank/DDBJ databases">
        <title>Genome-scale model development and genomic sequencing of the oleaginous clade Lipomyces.</title>
        <authorList>
            <consortium name="Lawrence Berkeley National Laboratory"/>
            <person name="Czajka J.J."/>
            <person name="Han Y."/>
            <person name="Kim J."/>
            <person name="Mondo S.J."/>
            <person name="Hofstad B.A."/>
            <person name="Robles A."/>
            <person name="Haridas S."/>
            <person name="Riley R."/>
            <person name="LaButti K."/>
            <person name="Pangilinan J."/>
            <person name="Andreopoulos W."/>
            <person name="Lipzen A."/>
            <person name="Yan J."/>
            <person name="Wang M."/>
            <person name="Ng V."/>
            <person name="Grigoriev I.V."/>
            <person name="Spatafora J.W."/>
            <person name="Magnuson J.K."/>
            <person name="Baker S.E."/>
            <person name="Pomraning K.R."/>
        </authorList>
    </citation>
    <scope>NUCLEOTIDE SEQUENCE [LARGE SCALE GENOMIC DNA]</scope>
    <source>
        <strain evidence="10 11">Phaff 52-87</strain>
    </source>
</reference>
<comment type="caution">
    <text evidence="10">The sequence shown here is derived from an EMBL/GenBank/DDBJ whole genome shotgun (WGS) entry which is preliminary data.</text>
</comment>
<organism evidence="10 11">
    <name type="scientific">Myxozyma melibiosi</name>
    <dbReference type="NCBI Taxonomy" id="54550"/>
    <lineage>
        <taxon>Eukaryota</taxon>
        <taxon>Fungi</taxon>
        <taxon>Dikarya</taxon>
        <taxon>Ascomycota</taxon>
        <taxon>Saccharomycotina</taxon>
        <taxon>Lipomycetes</taxon>
        <taxon>Lipomycetales</taxon>
        <taxon>Lipomycetaceae</taxon>
        <taxon>Myxozyma</taxon>
    </lineage>
</organism>
<evidence type="ECO:0000256" key="5">
    <source>
        <dbReference type="ARBA" id="ARBA00022705"/>
    </source>
</evidence>
<dbReference type="InterPro" id="IPR021151">
    <property type="entry name" value="GINS_A"/>
</dbReference>
<dbReference type="Pfam" id="PF22466">
    <property type="entry name" value="PSF3_N"/>
    <property type="match status" value="1"/>
</dbReference>
<accession>A0ABR1EZF7</accession>
<dbReference type="GeneID" id="90039111"/>
<dbReference type="Proteomes" id="UP001498771">
    <property type="component" value="Unassembled WGS sequence"/>
</dbReference>
<evidence type="ECO:0000256" key="1">
    <source>
        <dbReference type="ARBA" id="ARBA00004123"/>
    </source>
</evidence>
<dbReference type="Gene3D" id="1.20.58.2050">
    <property type="match status" value="1"/>
</dbReference>
<name>A0ABR1EZF7_9ASCO</name>
<dbReference type="Pfam" id="PF05916">
    <property type="entry name" value="Sld5"/>
    <property type="match status" value="1"/>
</dbReference>
<comment type="subunit">
    <text evidence="3">Component of the GINS complex which is a heterotetramer of SLD5, PSF1, PSF2 and PSF3.</text>
</comment>
<dbReference type="CDD" id="cd21693">
    <property type="entry name" value="GINS_B_Psf3"/>
    <property type="match status" value="1"/>
</dbReference>
<comment type="subcellular location">
    <subcellularLocation>
        <location evidence="1 7">Nucleus</location>
    </subcellularLocation>
</comment>
<dbReference type="PANTHER" id="PTHR22768:SF0">
    <property type="entry name" value="DNA REPLICATION COMPLEX GINS PROTEIN PSF3"/>
    <property type="match status" value="1"/>
</dbReference>
<comment type="similarity">
    <text evidence="2 7">Belongs to the GINS3/PSF3 family.</text>
</comment>
<dbReference type="SUPFAM" id="SSF158573">
    <property type="entry name" value="GINS helical bundle-like"/>
    <property type="match status" value="1"/>
</dbReference>
<dbReference type="SUPFAM" id="SSF160059">
    <property type="entry name" value="PriA/YqbF domain"/>
    <property type="match status" value="1"/>
</dbReference>
<comment type="function">
    <text evidence="7">The GINS complex plays an essential role in the initiation of DNA replication.</text>
</comment>
<keyword evidence="5 7" id="KW-0235">DNA replication</keyword>
<dbReference type="EMBL" id="JBBJBU010000014">
    <property type="protein sequence ID" value="KAK7202965.1"/>
    <property type="molecule type" value="Genomic_DNA"/>
</dbReference>